<dbReference type="PANTHER" id="PTHR43226">
    <property type="entry name" value="XAA-PRO AMINOPEPTIDASE 3"/>
    <property type="match status" value="1"/>
</dbReference>
<gene>
    <name evidence="7 10" type="primary">pepQ</name>
    <name evidence="10" type="ORF">GCM10011369_34620</name>
</gene>
<dbReference type="SUPFAM" id="SSF55920">
    <property type="entry name" value="Creatinase/aminopeptidase"/>
    <property type="match status" value="1"/>
</dbReference>
<dbReference type="GO" id="GO:0046872">
    <property type="term" value="F:metal ion binding"/>
    <property type="evidence" value="ECO:0007669"/>
    <property type="project" value="UniProtKB-KW"/>
</dbReference>
<evidence type="ECO:0000256" key="3">
    <source>
        <dbReference type="ARBA" id="ARBA00022801"/>
    </source>
</evidence>
<dbReference type="GO" id="GO:0102009">
    <property type="term" value="F:proline dipeptidase activity"/>
    <property type="evidence" value="ECO:0007669"/>
    <property type="project" value="UniProtKB-EC"/>
</dbReference>
<dbReference type="NCBIfam" id="NF010133">
    <property type="entry name" value="PRK13607.1"/>
    <property type="match status" value="1"/>
</dbReference>
<dbReference type="InterPro" id="IPR048819">
    <property type="entry name" value="PepQ_N"/>
</dbReference>
<keyword evidence="2 7" id="KW-0479">Metal-binding</keyword>
<feature type="domain" description="Xaa-Pro dipeptidase N-terminal" evidence="9">
    <location>
        <begin position="23"/>
        <end position="171"/>
    </location>
</feature>
<evidence type="ECO:0000256" key="2">
    <source>
        <dbReference type="ARBA" id="ARBA00022723"/>
    </source>
</evidence>
<sequence length="456" mass="51304">MLSYVGLCTRFVLEATMSSLEATYANHIATLQQRTADALARSGLEKLVIHSGQTKRQFLDDMDYPFKVNPHFKAWLPVVDNPNCWLVVDGVKKPKLIFYRPDDFWHLVPDAPHQFWVESFELVLLAQADQVFRHLPRDMANMAYIGEYVEVAEALGIGHFNPESVLSYLHYHRAYKTDYELSCMREANRLAVKGHEAARSAFLNGDSEFDIHLEYLDAVGHAEHELPYGNIIGLNENAAILHYMHQRHTAPDEHLSFLIDAGASYNGYAADITRTHCYRGHGTFAELLAAMNELQRSLVDQVLVGANYVDLHINTHRRIAALLNAFGIVDMEPEQMLAEGVSQTFFPHGLGHLIGLQVHDVGGFMADDRGTHVAAPEQHPFLRMTRKLEARQVVTIEPGLYFIGSLLDKLKATPHGDAVNWSLVNALRPYGGIRIEDNIIVHQSGPENITRDLGLK</sequence>
<feature type="binding site" evidence="7">
    <location>
        <position position="436"/>
    </location>
    <ligand>
        <name>Mn(2+)</name>
        <dbReference type="ChEBI" id="CHEBI:29035"/>
        <label>2</label>
    </ligand>
</feature>
<evidence type="ECO:0000256" key="7">
    <source>
        <dbReference type="HAMAP-Rule" id="MF_01279"/>
    </source>
</evidence>
<dbReference type="InterPro" id="IPR001131">
    <property type="entry name" value="Peptidase_M24B_aminopep-P_CS"/>
</dbReference>
<keyword evidence="1 7" id="KW-0645">Protease</keyword>
<comment type="cofactor">
    <cofactor evidence="7">
        <name>Mn(2+)</name>
        <dbReference type="ChEBI" id="CHEBI:29035"/>
    </cofactor>
    <text evidence="7">Binds 2 manganese ions per subunit.</text>
</comment>
<dbReference type="InterPro" id="IPR052433">
    <property type="entry name" value="X-Pro_dipept-like"/>
</dbReference>
<feature type="binding site" evidence="7">
    <location>
        <position position="397"/>
    </location>
    <ligand>
        <name>Mn(2+)</name>
        <dbReference type="ChEBI" id="CHEBI:29035"/>
        <label>1</label>
    </ligand>
</feature>
<dbReference type="AlphaFoldDB" id="A0A8J2U9Y4"/>
<reference evidence="11" key="1">
    <citation type="journal article" date="2019" name="Int. J. Syst. Evol. Microbiol.">
        <title>The Global Catalogue of Microorganisms (GCM) 10K type strain sequencing project: providing services to taxonomists for standard genome sequencing and annotation.</title>
        <authorList>
            <consortium name="The Broad Institute Genomics Platform"/>
            <consortium name="The Broad Institute Genome Sequencing Center for Infectious Disease"/>
            <person name="Wu L."/>
            <person name="Ma J."/>
        </authorList>
    </citation>
    <scope>NUCLEOTIDE SEQUENCE [LARGE SCALE GENOMIC DNA]</scope>
    <source>
        <strain evidence="11">CGMCC 1.10130</strain>
    </source>
</reference>
<evidence type="ECO:0000256" key="1">
    <source>
        <dbReference type="ARBA" id="ARBA00022670"/>
    </source>
</evidence>
<dbReference type="Pfam" id="PF21216">
    <property type="entry name" value="PepQ_N"/>
    <property type="match status" value="1"/>
</dbReference>
<dbReference type="GO" id="GO:0005829">
    <property type="term" value="C:cytosol"/>
    <property type="evidence" value="ECO:0007669"/>
    <property type="project" value="TreeGrafter"/>
</dbReference>
<comment type="catalytic activity">
    <reaction evidence="7">
        <text>Xaa-L-Pro dipeptide + H2O = an L-alpha-amino acid + L-proline</text>
        <dbReference type="Rhea" id="RHEA:76407"/>
        <dbReference type="ChEBI" id="CHEBI:15377"/>
        <dbReference type="ChEBI" id="CHEBI:59869"/>
        <dbReference type="ChEBI" id="CHEBI:60039"/>
        <dbReference type="ChEBI" id="CHEBI:195196"/>
        <dbReference type="EC" id="3.4.13.9"/>
    </reaction>
</comment>
<dbReference type="Proteomes" id="UP000619743">
    <property type="component" value="Unassembled WGS sequence"/>
</dbReference>
<name>A0A8J2U9Y4_9GAMM</name>
<dbReference type="GO" id="GO:0008235">
    <property type="term" value="F:metalloexopeptidase activity"/>
    <property type="evidence" value="ECO:0007669"/>
    <property type="project" value="UniProtKB-UniRule"/>
</dbReference>
<evidence type="ECO:0000259" key="8">
    <source>
        <dbReference type="Pfam" id="PF00557"/>
    </source>
</evidence>
<comment type="function">
    <text evidence="7">Splits dipeptides with a prolyl residue in the C-terminal position.</text>
</comment>
<evidence type="ECO:0000313" key="11">
    <source>
        <dbReference type="Proteomes" id="UP000619743"/>
    </source>
</evidence>
<dbReference type="GO" id="GO:0004177">
    <property type="term" value="F:aminopeptidase activity"/>
    <property type="evidence" value="ECO:0007669"/>
    <property type="project" value="TreeGrafter"/>
</dbReference>
<keyword evidence="6 7" id="KW-0464">Manganese</keyword>
<dbReference type="GO" id="GO:0016795">
    <property type="term" value="F:phosphoric triester hydrolase activity"/>
    <property type="evidence" value="ECO:0007669"/>
    <property type="project" value="InterPro"/>
</dbReference>
<dbReference type="PANTHER" id="PTHR43226:SF8">
    <property type="entry name" value="XAA-PRO DIPEPTIDASE"/>
    <property type="match status" value="1"/>
</dbReference>
<dbReference type="Gene3D" id="3.90.230.10">
    <property type="entry name" value="Creatinase/methionine aminopeptidase superfamily"/>
    <property type="match status" value="1"/>
</dbReference>
<dbReference type="Gene3D" id="3.40.350.10">
    <property type="entry name" value="Creatinase/prolidase N-terminal domain"/>
    <property type="match status" value="1"/>
</dbReference>
<dbReference type="PROSITE" id="PS00491">
    <property type="entry name" value="PROLINE_PEPTIDASE"/>
    <property type="match status" value="1"/>
</dbReference>
<dbReference type="HAMAP" id="MF_01279">
    <property type="entry name" value="X_Pro_dipeptid"/>
    <property type="match status" value="1"/>
</dbReference>
<dbReference type="GO" id="GO:0006508">
    <property type="term" value="P:proteolysis"/>
    <property type="evidence" value="ECO:0007669"/>
    <property type="project" value="UniProtKB-KW"/>
</dbReference>
<feature type="domain" description="Peptidase M24" evidence="8">
    <location>
        <begin position="183"/>
        <end position="442"/>
    </location>
</feature>
<dbReference type="InterPro" id="IPR000994">
    <property type="entry name" value="Pept_M24"/>
</dbReference>
<evidence type="ECO:0000313" key="10">
    <source>
        <dbReference type="EMBL" id="GGA89518.1"/>
    </source>
</evidence>
<feature type="binding site" evidence="7">
    <location>
        <position position="352"/>
    </location>
    <ligand>
        <name>Mn(2+)</name>
        <dbReference type="ChEBI" id="CHEBI:29035"/>
        <label>1</label>
    </ligand>
</feature>
<evidence type="ECO:0000256" key="6">
    <source>
        <dbReference type="ARBA" id="ARBA00023211"/>
    </source>
</evidence>
<evidence type="ECO:0000256" key="5">
    <source>
        <dbReference type="ARBA" id="ARBA00023049"/>
    </source>
</evidence>
<evidence type="ECO:0000259" key="9">
    <source>
        <dbReference type="Pfam" id="PF21216"/>
    </source>
</evidence>
<dbReference type="InterPro" id="IPR036005">
    <property type="entry name" value="Creatinase/aminopeptidase-like"/>
</dbReference>
<dbReference type="EC" id="3.4.13.9" evidence="7"/>
<feature type="binding site" evidence="7">
    <location>
        <position position="260"/>
    </location>
    <ligand>
        <name>Mn(2+)</name>
        <dbReference type="ChEBI" id="CHEBI:29035"/>
        <label>2</label>
    </ligand>
</feature>
<accession>A0A8J2U9Y4</accession>
<comment type="similarity">
    <text evidence="7">Belongs to the peptidase M24B family. Bacterial-type prolidase subfamily.</text>
</comment>
<dbReference type="InterPro" id="IPR022846">
    <property type="entry name" value="X_Pro_dipept"/>
</dbReference>
<feature type="binding site" evidence="7">
    <location>
        <position position="271"/>
    </location>
    <ligand>
        <name>Mn(2+)</name>
        <dbReference type="ChEBI" id="CHEBI:29035"/>
        <label>2</label>
    </ligand>
</feature>
<comment type="caution">
    <text evidence="10">The sequence shown here is derived from an EMBL/GenBank/DDBJ whole genome shotgun (WGS) entry which is preliminary data.</text>
</comment>
<feature type="binding site" evidence="7">
    <location>
        <position position="436"/>
    </location>
    <ligand>
        <name>Mn(2+)</name>
        <dbReference type="ChEBI" id="CHEBI:29035"/>
        <label>1</label>
    </ligand>
</feature>
<dbReference type="EMBL" id="BMDX01000028">
    <property type="protein sequence ID" value="GGA89518.1"/>
    <property type="molecule type" value="Genomic_DNA"/>
</dbReference>
<keyword evidence="4 7" id="KW-0224">Dipeptidase</keyword>
<proteinExistence type="inferred from homology"/>
<feature type="binding site" evidence="7">
    <location>
        <position position="271"/>
    </location>
    <ligand>
        <name>Mn(2+)</name>
        <dbReference type="ChEBI" id="CHEBI:29035"/>
        <label>1</label>
    </ligand>
</feature>
<keyword evidence="11" id="KW-1185">Reference proteome</keyword>
<keyword evidence="5 7" id="KW-0482">Metalloprotease</keyword>
<protein>
    <recommendedName>
        <fullName evidence="7">Xaa-Pro dipeptidase</fullName>
        <shortName evidence="7">X-Pro dipeptidase</shortName>
        <ecNumber evidence="7">3.4.13.9</ecNumber>
    </recommendedName>
    <alternativeName>
        <fullName evidence="7">Imidodipeptidase</fullName>
    </alternativeName>
    <alternativeName>
        <fullName evidence="7">Proline dipeptidase</fullName>
        <shortName evidence="7">Prolidase</shortName>
    </alternativeName>
</protein>
<evidence type="ECO:0000256" key="4">
    <source>
        <dbReference type="ARBA" id="ARBA00022997"/>
    </source>
</evidence>
<organism evidence="10 11">
    <name type="scientific">Neiella marina</name>
    <dbReference type="NCBI Taxonomy" id="508461"/>
    <lineage>
        <taxon>Bacteria</taxon>
        <taxon>Pseudomonadati</taxon>
        <taxon>Pseudomonadota</taxon>
        <taxon>Gammaproteobacteria</taxon>
        <taxon>Alteromonadales</taxon>
        <taxon>Echinimonadaceae</taxon>
        <taxon>Neiella</taxon>
    </lineage>
</organism>
<keyword evidence="3 7" id="KW-0378">Hydrolase</keyword>
<dbReference type="InterPro" id="IPR029149">
    <property type="entry name" value="Creatin/AminoP/Spt16_N"/>
</dbReference>
<dbReference type="Pfam" id="PF00557">
    <property type="entry name" value="Peptidase_M24"/>
    <property type="match status" value="1"/>
</dbReference>